<keyword evidence="2" id="KW-1185">Reference proteome</keyword>
<organism evidence="1 2">
    <name type="scientific">Methylobacterium durans</name>
    <dbReference type="NCBI Taxonomy" id="2202825"/>
    <lineage>
        <taxon>Bacteria</taxon>
        <taxon>Pseudomonadati</taxon>
        <taxon>Pseudomonadota</taxon>
        <taxon>Alphaproteobacteria</taxon>
        <taxon>Hyphomicrobiales</taxon>
        <taxon>Methylobacteriaceae</taxon>
        <taxon>Methylobacterium</taxon>
    </lineage>
</organism>
<gene>
    <name evidence="1" type="ORF">DK389_25180</name>
</gene>
<accession>A0A2U8WAY0</accession>
<proteinExistence type="predicted"/>
<evidence type="ECO:0000313" key="1">
    <source>
        <dbReference type="EMBL" id="AWN43189.1"/>
    </source>
</evidence>
<sequence length="67" mass="7312">MQKFLRVLAERGRPLGPRQIGIGCTVAQGQARQAARALGYVTFDATAHVWAITQAGLEALERMQAFL</sequence>
<evidence type="ECO:0008006" key="3">
    <source>
        <dbReference type="Google" id="ProtNLM"/>
    </source>
</evidence>
<dbReference type="Proteomes" id="UP000245926">
    <property type="component" value="Chromosome"/>
</dbReference>
<name>A0A2U8WAY0_9HYPH</name>
<dbReference type="EMBL" id="CP029550">
    <property type="protein sequence ID" value="AWN43189.1"/>
    <property type="molecule type" value="Genomic_DNA"/>
</dbReference>
<protein>
    <recommendedName>
        <fullName evidence="3">MarR family transcriptional regulator</fullName>
    </recommendedName>
</protein>
<dbReference type="AlphaFoldDB" id="A0A2U8WAY0"/>
<evidence type="ECO:0000313" key="2">
    <source>
        <dbReference type="Proteomes" id="UP000245926"/>
    </source>
</evidence>
<dbReference type="OrthoDB" id="6057486at2"/>
<dbReference type="KEGG" id="mets:DK389_25180"/>
<reference evidence="2" key="1">
    <citation type="submission" date="2018-05" db="EMBL/GenBank/DDBJ databases">
        <title>Complete Genome Sequence of Methylobacterium sp. 17SD2-17.</title>
        <authorList>
            <person name="Srinivasan S."/>
        </authorList>
    </citation>
    <scope>NUCLEOTIDE SEQUENCE [LARGE SCALE GENOMIC DNA]</scope>
    <source>
        <strain evidence="2">17SD2-17</strain>
    </source>
</reference>